<dbReference type="EMBL" id="KZ107863">
    <property type="protein sequence ID" value="OSS43557.1"/>
    <property type="molecule type" value="Genomic_DNA"/>
</dbReference>
<sequence length="177" mass="20366">MDDLKDVREVLQRNPGLRWGFVIYRCTYDDDEKWVRFMNHLNTRVRLNLDEDGSGFLFDRIDWAVQEDRLTLENAGPSRVRRKFAQWVEDNRQSDDWLGTPRFQFCAMVVQSDVDSVLDGPPAEEFDYDGDGVLTIVSLDEDEGDQDVGLSYLVPRIYTLLEGAGWSNIVIDGVALP</sequence>
<dbReference type="AlphaFoldDB" id="A0A1Y2LK50"/>
<protein>
    <submittedName>
        <fullName evidence="1">Uncharacterized protein</fullName>
    </submittedName>
</protein>
<evidence type="ECO:0000313" key="1">
    <source>
        <dbReference type="EMBL" id="OSS43557.1"/>
    </source>
</evidence>
<proteinExistence type="predicted"/>
<name>A0A1Y2LK50_EPING</name>
<evidence type="ECO:0000313" key="2">
    <source>
        <dbReference type="Proteomes" id="UP000193240"/>
    </source>
</evidence>
<organism evidence="1 2">
    <name type="scientific">Epicoccum nigrum</name>
    <name type="common">Soil fungus</name>
    <name type="synonym">Epicoccum purpurascens</name>
    <dbReference type="NCBI Taxonomy" id="105696"/>
    <lineage>
        <taxon>Eukaryota</taxon>
        <taxon>Fungi</taxon>
        <taxon>Dikarya</taxon>
        <taxon>Ascomycota</taxon>
        <taxon>Pezizomycotina</taxon>
        <taxon>Dothideomycetes</taxon>
        <taxon>Pleosporomycetidae</taxon>
        <taxon>Pleosporales</taxon>
        <taxon>Pleosporineae</taxon>
        <taxon>Didymellaceae</taxon>
        <taxon>Epicoccum</taxon>
    </lineage>
</organism>
<accession>A0A1Y2LK50</accession>
<dbReference type="InParanoid" id="A0A1Y2LK50"/>
<reference evidence="1 2" key="1">
    <citation type="journal article" date="2017" name="Genome Announc.">
        <title>Genome sequence of the saprophytic ascomycete Epicoccum nigrum ICMP 19927 strain isolated from New Zealand.</title>
        <authorList>
            <person name="Fokin M."/>
            <person name="Fleetwood D."/>
            <person name="Weir B.S."/>
            <person name="Villas-Boas S.G."/>
        </authorList>
    </citation>
    <scope>NUCLEOTIDE SEQUENCE [LARGE SCALE GENOMIC DNA]</scope>
    <source>
        <strain evidence="1 2">ICMP 19927</strain>
    </source>
</reference>
<dbReference type="Proteomes" id="UP000193240">
    <property type="component" value="Unassembled WGS sequence"/>
</dbReference>
<dbReference type="STRING" id="105696.A0A1Y2LK50"/>
<keyword evidence="2" id="KW-1185">Reference proteome</keyword>
<dbReference type="OMA" id="HVTKERE"/>
<gene>
    <name evidence="1" type="ORF">B5807_11748</name>
</gene>